<dbReference type="PRINTS" id="PR00422">
    <property type="entry name" value="TRANSFERRIN"/>
</dbReference>
<dbReference type="GO" id="GO:0055037">
    <property type="term" value="C:recycling endosome"/>
    <property type="evidence" value="ECO:0007669"/>
    <property type="project" value="TreeGrafter"/>
</dbReference>
<accession>C4TQH8</accession>
<dbReference type="CDD" id="cd13529">
    <property type="entry name" value="PBP2_transferrin"/>
    <property type="match status" value="1"/>
</dbReference>
<dbReference type="Gene3D" id="4.10.75.10">
    <property type="entry name" value="Elafin-like"/>
    <property type="match status" value="1"/>
</dbReference>
<name>C4TQH8_STIJA</name>
<dbReference type="SUPFAM" id="SSF57256">
    <property type="entry name" value="Elafin-like"/>
    <property type="match status" value="1"/>
</dbReference>
<dbReference type="PANTHER" id="PTHR11485:SF29">
    <property type="entry name" value="TRANSFERRIN 2"/>
    <property type="match status" value="1"/>
</dbReference>
<dbReference type="EMBL" id="AB509226">
    <property type="protein sequence ID" value="BAH79577.1"/>
    <property type="molecule type" value="mRNA"/>
</dbReference>
<dbReference type="InterPro" id="IPR008197">
    <property type="entry name" value="WAP_dom"/>
</dbReference>
<dbReference type="GO" id="GO:0005615">
    <property type="term" value="C:extracellular space"/>
    <property type="evidence" value="ECO:0007669"/>
    <property type="project" value="TreeGrafter"/>
</dbReference>
<dbReference type="SMART" id="SM00217">
    <property type="entry name" value="WAP"/>
    <property type="match status" value="1"/>
</dbReference>
<feature type="domain" description="WAP" evidence="2">
    <location>
        <begin position="18"/>
        <end position="70"/>
    </location>
</feature>
<evidence type="ECO:0000259" key="2">
    <source>
        <dbReference type="PROSITE" id="PS51390"/>
    </source>
</evidence>
<dbReference type="Gene3D" id="3.40.190.10">
    <property type="entry name" value="Periplasmic binding protein-like II"/>
    <property type="match status" value="4"/>
</dbReference>
<dbReference type="InterPro" id="IPR001156">
    <property type="entry name" value="Transferrin-like_dom"/>
</dbReference>
<dbReference type="GO" id="GO:0006826">
    <property type="term" value="P:iron ion transport"/>
    <property type="evidence" value="ECO:0007669"/>
    <property type="project" value="TreeGrafter"/>
</dbReference>
<feature type="chain" id="PRO_5012271565" evidence="1">
    <location>
        <begin position="16"/>
        <end position="1345"/>
    </location>
</feature>
<dbReference type="GO" id="GO:0005769">
    <property type="term" value="C:early endosome"/>
    <property type="evidence" value="ECO:0007669"/>
    <property type="project" value="TreeGrafter"/>
</dbReference>
<evidence type="ECO:0000313" key="4">
    <source>
        <dbReference type="EMBL" id="BAH79577.1"/>
    </source>
</evidence>
<reference evidence="4" key="1">
    <citation type="journal article" date="2010" name="Comp. Biochem. Physiol., Part A Mol. Integr. Physiol.">
        <title>Molecular characterization of the major yolk protein of the Japanese common sea cucumber (Apostichopus japonicus) and its expression profile during ovarian development.</title>
        <authorList>
            <person name="Fujiwara A."/>
            <person name="Unuma T."/>
            <person name="Ohno K."/>
            <person name="Yamano K."/>
        </authorList>
    </citation>
    <scope>NUCLEOTIDE SEQUENCE</scope>
</reference>
<keyword evidence="1" id="KW-0732">Signal</keyword>
<organism evidence="4">
    <name type="scientific">Stichopus japonicus</name>
    <name type="common">Sea cucumber</name>
    <dbReference type="NCBI Taxonomy" id="307972"/>
    <lineage>
        <taxon>Eukaryota</taxon>
        <taxon>Metazoa</taxon>
        <taxon>Echinodermata</taxon>
        <taxon>Eleutherozoa</taxon>
        <taxon>Echinozoa</taxon>
        <taxon>Holothuroidea</taxon>
        <taxon>Aspidochirotacea</taxon>
        <taxon>Aspidochirotida</taxon>
        <taxon>Stichopodidae</taxon>
        <taxon>Apostichopus</taxon>
    </lineage>
</organism>
<dbReference type="GO" id="GO:0005886">
    <property type="term" value="C:plasma membrane"/>
    <property type="evidence" value="ECO:0007669"/>
    <property type="project" value="TreeGrafter"/>
</dbReference>
<proteinExistence type="evidence at transcript level"/>
<feature type="domain" description="Transferrin-like" evidence="3">
    <location>
        <begin position="125"/>
        <end position="455"/>
    </location>
</feature>
<dbReference type="InterPro" id="IPR036645">
    <property type="entry name" value="Elafin-like_sf"/>
</dbReference>
<dbReference type="Pfam" id="PF00095">
    <property type="entry name" value="WAP"/>
    <property type="match status" value="1"/>
</dbReference>
<dbReference type="SUPFAM" id="SSF53850">
    <property type="entry name" value="Periplasmic binding protein-like II"/>
    <property type="match status" value="2"/>
</dbReference>
<dbReference type="PROSITE" id="PS51408">
    <property type="entry name" value="TRANSFERRIN_LIKE_4"/>
    <property type="match status" value="2"/>
</dbReference>
<evidence type="ECO:0000259" key="3">
    <source>
        <dbReference type="PROSITE" id="PS51408"/>
    </source>
</evidence>
<protein>
    <submittedName>
        <fullName evidence="4">Major yolk protein 2</fullName>
    </submittedName>
</protein>
<dbReference type="GO" id="GO:0030414">
    <property type="term" value="F:peptidase inhibitor activity"/>
    <property type="evidence" value="ECO:0007669"/>
    <property type="project" value="InterPro"/>
</dbReference>
<feature type="domain" description="Transferrin-like" evidence="3">
    <location>
        <begin position="462"/>
        <end position="1122"/>
    </location>
</feature>
<sequence>MKYLLLFCLAVGAFASINIEREGECPTDITNVDSTLYGVCNDECDVDSSCSDQLHKCCATNCGRRCVNPMRVTPVTEEEENKTREEITEMLTTILSERRDLIKKLDMYPPPLARFIMMKNRTDVVRMCVTTPCELRKCQRIAQTMTYKVTPRKEWFCQLATTTEQCLFWAERGWTDTVMARENKIFVAVDKFNVTSLAYEKNKNAPTEIEKKVQNITLALTLTTSNIETFHHLMGRKVCSAGVNITSAFITPMCNLIYKDVMLATGDVVESSADFFGKMCVPGILNKTFDKNETYPEKLTTACHNLETEYTGIKGSLKCIKSGHGEVVFVDSKVVKELDERFAGVFKLVCEDQSLPLSQWEQTKCHLGYTPRPVLFLNPERNVTYKNELKEIILEAGKMKTPTVDLFNSSDYVCIKEAPKDLIFMDENTNLEFLEDPFSLPAVQEYMKVFNTCQALTPKPRAKICTTTPVQYQKCITMKKVFQTDIELRNISWGCVLARTEMDCMRNVLNGTADLYSGDVKEIFTAGNDFQLQPMMIQDENLRFQKSLFHNATVKSYTIAVMKKSKFWKKFGEDTKVVNIRNLTVCSPDIKSVPNFHLPIGHLLSNGVIPRIGSVFESVSRFYKSVCLPGAAPVDWTWDSDLILGHEVNWGIPGLSFYNFTGFDWFIWNAPHTWTFYNMNRKTPGTLKEFMKNRMLIPLLEGKLTVPEGFNPDTFDYSILDDVLSVEGLGDILNDIPDEIRDSLVDIRTKRVDRKEKFRELYEEKTGDAFVSLRDRRLGKLTLRGFLQQSFQNMEDEWGIFDDVNAPVLSSKSVGKGMTGGKVSNLRDILRGAATTADDNTVIGNLLKDYDSEYTVPVISRIFSKLLNERFETLDGLAKTLEILHRVPTMSSIRGTDYEWLKHPAVQSYLKIYAPRLISFHSDLYTSEELAKTQFSRYLNPIWLSPTFKDFLDVTKTHMTKLTEMCRGYGDRQGVGNSHEPFYGNEGALRCIEDTEEGDIAFIDTKNFATLSTTDYVMVTPLGIVQPINPESIMNGTFGTVPFPALMTAFNKTGSWRWNVTKALLIAQKKYPTNTSTDYTMYGVDSVFMPETKKMYPVPLNMQTHPTYLGSRLTRAFEALIKPSTHDWWKERRHICSGESYTNVIEQRNGTCKAIVKDVTCGGMPRPKVISVGTTENKKPVVVRMCSRPTSFVREMAEFRCDNGYGYLKPVMVPTTCSCVPCDEIEYKPTWTTDIMWNTTEKNHIITENIETMMKLWGNEEFWTNHTLNSNFEIGVVNVTAMKNETEKLGPLTVLKSVGSCEANWYGNGWNTEWFVNTSRPVCLGTIPGLRRTLTAQRIQTKLMP</sequence>
<dbReference type="PROSITE" id="PS51390">
    <property type="entry name" value="WAP"/>
    <property type="match status" value="1"/>
</dbReference>
<dbReference type="Pfam" id="PF00405">
    <property type="entry name" value="Transferrin"/>
    <property type="match status" value="3"/>
</dbReference>
<dbReference type="SMART" id="SM00094">
    <property type="entry name" value="TR_FER"/>
    <property type="match status" value="1"/>
</dbReference>
<evidence type="ECO:0000256" key="1">
    <source>
        <dbReference type="SAM" id="SignalP"/>
    </source>
</evidence>
<gene>
    <name evidence="4" type="primary">AjMYP2</name>
</gene>
<dbReference type="PANTHER" id="PTHR11485">
    <property type="entry name" value="TRANSFERRIN"/>
    <property type="match status" value="1"/>
</dbReference>
<feature type="signal peptide" evidence="1">
    <location>
        <begin position="1"/>
        <end position="15"/>
    </location>
</feature>